<sequence>MTELSELTHIVTKTCKWHKSHVIVFVYLLCTIALRQTCNLSKLAIYFPDAKATTNSSYRRIQRFFKEVVFDYDAIARLIMGLVKLTEVQLAFDRTHWQFGKKHINILMLAIIYKSVAIPIFWTGLSNGKGNSSTQDRIDLIKKFRQVFPEIKMTNVVADEEFIGQDWFNWLNTEKIPFCIPIRSNAQVKRYGRNETVNISRCFESIKKAGEIKHLKRRKVIYGNRVYLSAVRLKDKSLLIVASNTFQGDDLLDKYRQRWQIEMLFSCLKMRGFDFEATHLTDPVKIEKLLAIVAVTFVWAYVVGQWQHEQKPIKVKSHQRLAKSVFRIGMEIIAKAAMKILATLDYFLTPRQVIRFFVVY</sequence>
<dbReference type="Proteomes" id="UP001352533">
    <property type="component" value="Unassembled WGS sequence"/>
</dbReference>
<name>A0ABU7QSY9_AVIPA</name>
<dbReference type="InterPro" id="IPR047658">
    <property type="entry name" value="IS4-like_transpos"/>
</dbReference>
<dbReference type="InterPro" id="IPR012337">
    <property type="entry name" value="RNaseH-like_sf"/>
</dbReference>
<gene>
    <name evidence="2" type="ORF">M5S25_10910</name>
</gene>
<evidence type="ECO:0000313" key="3">
    <source>
        <dbReference type="Proteomes" id="UP001352533"/>
    </source>
</evidence>
<dbReference type="SUPFAM" id="SSF53098">
    <property type="entry name" value="Ribonuclease H-like"/>
    <property type="match status" value="1"/>
</dbReference>
<dbReference type="NCBIfam" id="NF033591">
    <property type="entry name" value="transpos_IS4_2"/>
    <property type="match status" value="1"/>
</dbReference>
<dbReference type="RefSeq" id="WP_094933646.1">
    <property type="nucleotide sequence ID" value="NZ_JACEWB010000037.1"/>
</dbReference>
<comment type="caution">
    <text evidence="2">The sequence shown here is derived from an EMBL/GenBank/DDBJ whole genome shotgun (WGS) entry which is preliminary data.</text>
</comment>
<organism evidence="2 3">
    <name type="scientific">Avibacterium paragallinarum</name>
    <name type="common">Haemophilus gallinarum</name>
    <dbReference type="NCBI Taxonomy" id="728"/>
    <lineage>
        <taxon>Bacteria</taxon>
        <taxon>Pseudomonadati</taxon>
        <taxon>Pseudomonadota</taxon>
        <taxon>Gammaproteobacteria</taxon>
        <taxon>Pasteurellales</taxon>
        <taxon>Pasteurellaceae</taxon>
        <taxon>Avibacterium</taxon>
    </lineage>
</organism>
<reference evidence="2 3" key="1">
    <citation type="journal article" date="2022" name="Front. Microbiol.">
        <title>Commensal bacteria contribute to the growth of multidrug-resistant Avibacterium paragallinarum in chickens.</title>
        <authorList>
            <person name="Zhu J."/>
            <person name="Chen Y."/>
            <person name="Wu Y."/>
            <person name="Wang Y."/>
            <person name="Zhu K."/>
        </authorList>
    </citation>
    <scope>NUCLEOTIDE SEQUENCE [LARGE SCALE GENOMIC DNA]</scope>
    <source>
        <strain evidence="2 3">AV12</strain>
    </source>
</reference>
<dbReference type="Pfam" id="PF01609">
    <property type="entry name" value="DDE_Tnp_1"/>
    <property type="match status" value="1"/>
</dbReference>
<dbReference type="InterPro" id="IPR002559">
    <property type="entry name" value="Transposase_11"/>
</dbReference>
<evidence type="ECO:0000259" key="1">
    <source>
        <dbReference type="Pfam" id="PF01609"/>
    </source>
</evidence>
<keyword evidence="3" id="KW-1185">Reference proteome</keyword>
<feature type="domain" description="Transposase IS4-like" evidence="1">
    <location>
        <begin position="90"/>
        <end position="296"/>
    </location>
</feature>
<proteinExistence type="predicted"/>
<protein>
    <submittedName>
        <fullName evidence="2">IS4 family transposase</fullName>
    </submittedName>
</protein>
<dbReference type="EMBL" id="JAMDKS010000037">
    <property type="protein sequence ID" value="MEE6113683.1"/>
    <property type="molecule type" value="Genomic_DNA"/>
</dbReference>
<evidence type="ECO:0000313" key="2">
    <source>
        <dbReference type="EMBL" id="MEE6113683.1"/>
    </source>
</evidence>
<accession>A0ABU7QSY9</accession>